<evidence type="ECO:0000313" key="2">
    <source>
        <dbReference type="Proteomes" id="UP000248975"/>
    </source>
</evidence>
<protein>
    <recommendedName>
        <fullName evidence="3">DUF2399 domain-containing protein</fullName>
    </recommendedName>
</protein>
<evidence type="ECO:0008006" key="3">
    <source>
        <dbReference type="Google" id="ProtNLM"/>
    </source>
</evidence>
<organism evidence="1 2">
    <name type="scientific">Cereibacter sphaeroides</name>
    <name type="common">Rhodobacter sphaeroides</name>
    <dbReference type="NCBI Taxonomy" id="1063"/>
    <lineage>
        <taxon>Bacteria</taxon>
        <taxon>Pseudomonadati</taxon>
        <taxon>Pseudomonadota</taxon>
        <taxon>Alphaproteobacteria</taxon>
        <taxon>Rhodobacterales</taxon>
        <taxon>Paracoccaceae</taxon>
        <taxon>Cereibacter</taxon>
    </lineage>
</organism>
<name>A0A2W5S501_CERSP</name>
<sequence length="333" mass="38786">MAIERFKTVAYRKDTMEIIRQAQEITADYRARGYVLTLRQLYYQFVARDLLENKQKNYKRLGSIIDDARQTGHLDWETIEDRTRNLKSPSTWTSPESILRAVADQYMENPWLKQEVWPEVWIEKDALVGVIEPVCDELRVPFFACRGYASQSEMYGAAKRFERLRKQGYRPMVLYLGDHDPSGMHMGVNAGERLELFSRGDVEVKRIALNRDQIDQYDPPPNPAKETDSRFEAYAAEHGDESWELDALDPDVISQLIRDEIGEITDQDKWDECIAAENENSTGLQGVHDHFDRVKLYLKHRSDFLDLTDFQPELLDQFEDLDALLDEIAERNG</sequence>
<dbReference type="EMBL" id="QFQS01000009">
    <property type="protein sequence ID" value="PZQ95154.1"/>
    <property type="molecule type" value="Genomic_DNA"/>
</dbReference>
<gene>
    <name evidence="1" type="ORF">DI533_20095</name>
</gene>
<comment type="caution">
    <text evidence="1">The sequence shown here is derived from an EMBL/GenBank/DDBJ whole genome shotgun (WGS) entry which is preliminary data.</text>
</comment>
<dbReference type="AlphaFoldDB" id="A0A2W5S501"/>
<reference evidence="1 2" key="1">
    <citation type="submission" date="2017-08" db="EMBL/GenBank/DDBJ databases">
        <title>Infants hospitalized years apart are colonized by the same room-sourced microbial strains.</title>
        <authorList>
            <person name="Brooks B."/>
            <person name="Olm M.R."/>
            <person name="Firek B.A."/>
            <person name="Baker R."/>
            <person name="Thomas B.C."/>
            <person name="Morowitz M.J."/>
            <person name="Banfield J.F."/>
        </authorList>
    </citation>
    <scope>NUCLEOTIDE SEQUENCE [LARGE SCALE GENOMIC DNA]</scope>
    <source>
        <strain evidence="1">S2_003_000_R2_11</strain>
    </source>
</reference>
<proteinExistence type="predicted"/>
<dbReference type="Proteomes" id="UP000248975">
    <property type="component" value="Unassembled WGS sequence"/>
</dbReference>
<accession>A0A2W5S501</accession>
<evidence type="ECO:0000313" key="1">
    <source>
        <dbReference type="EMBL" id="PZQ95154.1"/>
    </source>
</evidence>